<gene>
    <name evidence="3" type="ORF">OHU35_14845</name>
</gene>
<feature type="region of interest" description="Disordered" evidence="1">
    <location>
        <begin position="91"/>
        <end position="146"/>
    </location>
</feature>
<dbReference type="EMBL" id="CP108341">
    <property type="protein sequence ID" value="WTW27259.1"/>
    <property type="molecule type" value="Genomic_DNA"/>
</dbReference>
<evidence type="ECO:0000256" key="2">
    <source>
        <dbReference type="SAM" id="Phobius"/>
    </source>
</evidence>
<evidence type="ECO:0000313" key="4">
    <source>
        <dbReference type="Proteomes" id="UP001621512"/>
    </source>
</evidence>
<feature type="compositionally biased region" description="Low complexity" evidence="1">
    <location>
        <begin position="1"/>
        <end position="17"/>
    </location>
</feature>
<reference evidence="3 4" key="1">
    <citation type="submission" date="2022-10" db="EMBL/GenBank/DDBJ databases">
        <title>The complete genomes of actinobacterial strains from the NBC collection.</title>
        <authorList>
            <person name="Joergensen T.S."/>
            <person name="Alvarez Arevalo M."/>
            <person name="Sterndorff E.B."/>
            <person name="Faurdal D."/>
            <person name="Vuksanovic O."/>
            <person name="Mourched A.-S."/>
            <person name="Charusanti P."/>
            <person name="Shaw S."/>
            <person name="Blin K."/>
            <person name="Weber T."/>
        </authorList>
    </citation>
    <scope>NUCLEOTIDE SEQUENCE [LARGE SCALE GENOMIC DNA]</scope>
    <source>
        <strain evidence="3 4">NBC_00017</strain>
    </source>
</reference>
<keyword evidence="2" id="KW-1133">Transmembrane helix</keyword>
<organism evidence="3 4">
    <name type="scientific">Streptomyces purpurascens</name>
    <dbReference type="NCBI Taxonomy" id="1924"/>
    <lineage>
        <taxon>Bacteria</taxon>
        <taxon>Bacillati</taxon>
        <taxon>Actinomycetota</taxon>
        <taxon>Actinomycetes</taxon>
        <taxon>Kitasatosporales</taxon>
        <taxon>Streptomycetaceae</taxon>
        <taxon>Streptomyces</taxon>
    </lineage>
</organism>
<feature type="compositionally biased region" description="Low complexity" evidence="1">
    <location>
        <begin position="182"/>
        <end position="196"/>
    </location>
</feature>
<evidence type="ECO:0000256" key="1">
    <source>
        <dbReference type="SAM" id="MobiDB-lite"/>
    </source>
</evidence>
<keyword evidence="4" id="KW-1185">Reference proteome</keyword>
<dbReference type="RefSeq" id="WP_405505561.1">
    <property type="nucleotide sequence ID" value="NZ_CP108341.1"/>
</dbReference>
<feature type="transmembrane region" description="Helical" evidence="2">
    <location>
        <begin position="152"/>
        <end position="173"/>
    </location>
</feature>
<feature type="compositionally biased region" description="Low complexity" evidence="1">
    <location>
        <begin position="96"/>
        <end position="127"/>
    </location>
</feature>
<sequence length="313" mass="31863">MTARNENNENSENSDNAAARRDASDGCGGGEYDGMDALMAAIVGDPVPEAARRDADYMAAHRAAATDVALLREQLTLLGDTLARGDEARLEAPGEAADPAGRTPAAGPAAGPRAAAHAAGPGTAADPSVRALPVRSRGAAPRRNRPRPLSMALRGLVAAAAATVVVGMGWLVVQGGVGAGSGDDSAGSSAADTAASPQHGSEGAKLGHAGYLACARIVVEGTVAEVEPVPGTGQDRVTLDVERSYKPAKGQQRVVFPMGEDVDPRLRPGDHVLVGITGSQAAPDLWSVGEKEIARERAWITAALPESRTIPCP</sequence>
<protein>
    <submittedName>
        <fullName evidence="3">Uncharacterized protein</fullName>
    </submittedName>
</protein>
<evidence type="ECO:0000313" key="3">
    <source>
        <dbReference type="EMBL" id="WTW27259.1"/>
    </source>
</evidence>
<feature type="region of interest" description="Disordered" evidence="1">
    <location>
        <begin position="1"/>
        <end position="31"/>
    </location>
</feature>
<feature type="region of interest" description="Disordered" evidence="1">
    <location>
        <begin position="180"/>
        <end position="203"/>
    </location>
</feature>
<name>A0ABZ1MK85_STREF</name>
<keyword evidence="2" id="KW-0812">Transmembrane</keyword>
<accession>A0ABZ1MK85</accession>
<proteinExistence type="predicted"/>
<dbReference type="Proteomes" id="UP001621512">
    <property type="component" value="Chromosome"/>
</dbReference>
<keyword evidence="2" id="KW-0472">Membrane</keyword>